<dbReference type="Pfam" id="PF00061">
    <property type="entry name" value="Lipocalin"/>
    <property type="match status" value="1"/>
</dbReference>
<evidence type="ECO:0000256" key="4">
    <source>
        <dbReference type="ARBA" id="ARBA00004637"/>
    </source>
</evidence>
<dbReference type="InterPro" id="IPR019775">
    <property type="entry name" value="WD40_repeat_CS"/>
</dbReference>
<evidence type="ECO:0000313" key="18">
    <source>
        <dbReference type="EMBL" id="KAG2456074.1"/>
    </source>
</evidence>
<dbReference type="InterPro" id="IPR040066">
    <property type="entry name" value="WDR31"/>
</dbReference>
<evidence type="ECO:0000259" key="17">
    <source>
        <dbReference type="PROSITE" id="PS50279"/>
    </source>
</evidence>
<evidence type="ECO:0000313" key="19">
    <source>
        <dbReference type="Proteomes" id="UP000886611"/>
    </source>
</evidence>
<organism evidence="18 19">
    <name type="scientific">Polypterus senegalus</name>
    <name type="common">Senegal bichir</name>
    <dbReference type="NCBI Taxonomy" id="55291"/>
    <lineage>
        <taxon>Eukaryota</taxon>
        <taxon>Metazoa</taxon>
        <taxon>Chordata</taxon>
        <taxon>Craniata</taxon>
        <taxon>Vertebrata</taxon>
        <taxon>Euteleostomi</taxon>
        <taxon>Actinopterygii</taxon>
        <taxon>Polypteriformes</taxon>
        <taxon>Polypteridae</taxon>
        <taxon>Polypterus</taxon>
    </lineage>
</organism>
<comment type="subcellular location">
    <subcellularLocation>
        <location evidence="1">Cell membrane</location>
        <topology evidence="1">Peripheral membrane protein</topology>
    </subcellularLocation>
    <subcellularLocation>
        <location evidence="3">Cytoplasm</location>
        <location evidence="3">Cytosol</location>
    </subcellularLocation>
    <subcellularLocation>
        <location evidence="4">Mitochondrion inner membrane</location>
        <topology evidence="4">Peripheral membrane protein</topology>
    </subcellularLocation>
    <subcellularLocation>
        <location evidence="2">Secreted</location>
        <location evidence="2">Extracellular space</location>
        <location evidence="2">Extracellular matrix</location>
    </subcellularLocation>
</comment>
<feature type="chain" id="PRO_5036468509" evidence="16">
    <location>
        <begin position="20"/>
        <end position="727"/>
    </location>
</feature>
<sequence length="727" mass="80546">MFLLAAVATVLLCVSPVRTADPQLPDFDIQRFAGKWHWLGVASDASWFIQHRDKFKACVGVLTPMDNGDVNVTVWKVRSSECKRYSYLYEKTDTPNHFTYVSHRFHNSVNNVVVLDTDYESYAVVSKRKTHKDKDHNSMNLYVRSERLTPDLKLIFREAVLTKGLPEESIFYPPVADSCKLPQDHGPCYGNEIRYFYNSSLMLCQRFTYGGCLGNSNRFLSEKNCLQRCRTEAACRLPIETGTCNSPTNLWAFDSQKGKCISFKYSGCKGNGNKFYSQKECEEFCGIQKEGEAADGTGDSGILWTVPPHAAHTGSEVVPSSPTFPKSELIQTRNPSEVAAVVHPDHGRMDLVACVYGSSRLFSASRDKRALMWNLQDGSRPAQEFVGHDLVVNGLAVSPDGSSLCTGSRDNSVCLWDTETGGCLNKATISRNLVTHLCWIPESSCVVQTSEDKIIRVWDSRGLQVVQTLPPKQYIQVHCDASQDGRYCLTSSNGFGGEGCEATLWDLRQTSKKVCEYRGHLQSTACGLFLPSSTAASPLVATSSHDCSVKIWNRDSAANQINWEEDGRKEGDHSDKDQRGQTPEAAANFAALVTSPATPDSDEVSGLRQAGSWVYQLNADHRIPGAILCHRLPVVWWLQPPVAQLRAFHPDPADVAPLMGGQLRDHISIHWESRCPTRGYGDRCPAQGAGQKLHGLHEEAQLCQALKAEGVGTWRQLQRCLESVVIG</sequence>
<dbReference type="GO" id="GO:0005886">
    <property type="term" value="C:plasma membrane"/>
    <property type="evidence" value="ECO:0007669"/>
    <property type="project" value="UniProtKB-SubCell"/>
</dbReference>
<dbReference type="AlphaFoldDB" id="A0A8X8BIE1"/>
<accession>A0A8X8BIE1</accession>
<dbReference type="InterPro" id="IPR001680">
    <property type="entry name" value="WD40_rpt"/>
</dbReference>
<feature type="region of interest" description="Disordered" evidence="15">
    <location>
        <begin position="561"/>
        <end position="581"/>
    </location>
</feature>
<keyword evidence="10" id="KW-0325">Glycoprotein</keyword>
<dbReference type="PANTHER" id="PTHR19869">
    <property type="entry name" value="SPERMATID WD-REPEAT PROTEIN"/>
    <property type="match status" value="1"/>
</dbReference>
<evidence type="ECO:0000256" key="2">
    <source>
        <dbReference type="ARBA" id="ARBA00004498"/>
    </source>
</evidence>
<evidence type="ECO:0000256" key="3">
    <source>
        <dbReference type="ARBA" id="ARBA00004514"/>
    </source>
</evidence>
<dbReference type="InterPro" id="IPR036322">
    <property type="entry name" value="WD40_repeat_dom_sf"/>
</dbReference>
<reference evidence="18 19" key="1">
    <citation type="journal article" date="2021" name="Cell">
        <title>Tracing the genetic footprints of vertebrate landing in non-teleost ray-finned fishes.</title>
        <authorList>
            <person name="Bi X."/>
            <person name="Wang K."/>
            <person name="Yang L."/>
            <person name="Pan H."/>
            <person name="Jiang H."/>
            <person name="Wei Q."/>
            <person name="Fang M."/>
            <person name="Yu H."/>
            <person name="Zhu C."/>
            <person name="Cai Y."/>
            <person name="He Y."/>
            <person name="Gan X."/>
            <person name="Zeng H."/>
            <person name="Yu D."/>
            <person name="Zhu Y."/>
            <person name="Jiang H."/>
            <person name="Qiu Q."/>
            <person name="Yang H."/>
            <person name="Zhang Y.E."/>
            <person name="Wang W."/>
            <person name="Zhu M."/>
            <person name="He S."/>
            <person name="Zhang G."/>
        </authorList>
    </citation>
    <scope>NUCLEOTIDE SEQUENCE [LARGE SCALE GENOMIC DNA]</scope>
    <source>
        <strain evidence="18">Bchr_013</strain>
    </source>
</reference>
<dbReference type="Pfam" id="PF00014">
    <property type="entry name" value="Kunitz_BPTI"/>
    <property type="match status" value="2"/>
</dbReference>
<feature type="compositionally biased region" description="Basic and acidic residues" evidence="15">
    <location>
        <begin position="565"/>
        <end position="579"/>
    </location>
</feature>
<keyword evidence="11" id="KW-0560">Oxidoreductase</keyword>
<dbReference type="SUPFAM" id="SSF57362">
    <property type="entry name" value="BPTI-like"/>
    <property type="match status" value="2"/>
</dbReference>
<feature type="signal peptide" evidence="16">
    <location>
        <begin position="1"/>
        <end position="19"/>
    </location>
</feature>
<dbReference type="PROSITE" id="PS50082">
    <property type="entry name" value="WD_REPEATS_2"/>
    <property type="match status" value="2"/>
</dbReference>
<feature type="domain" description="BPTI/Kunitz inhibitor" evidence="17">
    <location>
        <begin position="179"/>
        <end position="229"/>
    </location>
</feature>
<dbReference type="InterPro" id="IPR020901">
    <property type="entry name" value="Prtase_inh_Kunz-CS"/>
</dbReference>
<dbReference type="Proteomes" id="UP000886611">
    <property type="component" value="Unassembled WGS sequence"/>
</dbReference>
<evidence type="ECO:0000256" key="7">
    <source>
        <dbReference type="ARBA" id="ARBA00022574"/>
    </source>
</evidence>
<keyword evidence="5" id="KW-1003">Cell membrane</keyword>
<protein>
    <submittedName>
        <fullName evidence="18">WDR31 protein</fullName>
    </submittedName>
</protein>
<dbReference type="SUPFAM" id="SSF50978">
    <property type="entry name" value="WD40 repeat-like"/>
    <property type="match status" value="1"/>
</dbReference>
<evidence type="ECO:0000256" key="5">
    <source>
        <dbReference type="ARBA" id="ARBA00022475"/>
    </source>
</evidence>
<dbReference type="InterPro" id="IPR022272">
    <property type="entry name" value="Lipocalin_CS"/>
</dbReference>
<keyword evidence="9" id="KW-0999">Mitochondrion inner membrane</keyword>
<evidence type="ECO:0000256" key="12">
    <source>
        <dbReference type="ARBA" id="ARBA00023128"/>
    </source>
</evidence>
<feature type="non-terminal residue" evidence="18">
    <location>
        <position position="1"/>
    </location>
</feature>
<evidence type="ECO:0000256" key="14">
    <source>
        <dbReference type="PROSITE-ProRule" id="PRU00221"/>
    </source>
</evidence>
<feature type="repeat" description="WD" evidence="14">
    <location>
        <begin position="385"/>
        <end position="426"/>
    </location>
</feature>
<evidence type="ECO:0000256" key="16">
    <source>
        <dbReference type="SAM" id="SignalP"/>
    </source>
</evidence>
<dbReference type="EMBL" id="JAATIS010009265">
    <property type="protein sequence ID" value="KAG2456074.1"/>
    <property type="molecule type" value="Genomic_DNA"/>
</dbReference>
<dbReference type="Gene3D" id="2.40.128.20">
    <property type="match status" value="1"/>
</dbReference>
<dbReference type="PROSITE" id="PS00213">
    <property type="entry name" value="LIPOCALIN"/>
    <property type="match status" value="1"/>
</dbReference>
<evidence type="ECO:0000256" key="13">
    <source>
        <dbReference type="ARBA" id="ARBA00023157"/>
    </source>
</evidence>
<dbReference type="GO" id="GO:0005829">
    <property type="term" value="C:cytosol"/>
    <property type="evidence" value="ECO:0007669"/>
    <property type="project" value="UniProtKB-SubCell"/>
</dbReference>
<dbReference type="Gene3D" id="4.10.410.10">
    <property type="entry name" value="Pancreatic trypsin inhibitor Kunitz domain"/>
    <property type="match status" value="2"/>
</dbReference>
<keyword evidence="16" id="KW-0732">Signal</keyword>
<dbReference type="CDD" id="cd22596">
    <property type="entry name" value="Kunitz_bikunin_1-like"/>
    <property type="match status" value="1"/>
</dbReference>
<dbReference type="PANTHER" id="PTHR19869:SF1">
    <property type="entry name" value="WD REPEAT-CONTAINING PROTEIN 31"/>
    <property type="match status" value="1"/>
</dbReference>
<keyword evidence="8" id="KW-0677">Repeat</keyword>
<feature type="repeat" description="WD" evidence="14">
    <location>
        <begin position="434"/>
        <end position="468"/>
    </location>
</feature>
<dbReference type="PROSITE" id="PS50279">
    <property type="entry name" value="BPTI_KUNITZ_2"/>
    <property type="match status" value="2"/>
</dbReference>
<dbReference type="Pfam" id="PF00400">
    <property type="entry name" value="WD40"/>
    <property type="match status" value="3"/>
</dbReference>
<keyword evidence="9" id="KW-0472">Membrane</keyword>
<dbReference type="PROSITE" id="PS00280">
    <property type="entry name" value="BPTI_KUNITZ_1"/>
    <property type="match status" value="2"/>
</dbReference>
<comment type="caution">
    <text evidence="18">The sequence shown here is derived from an EMBL/GenBank/DDBJ whole genome shotgun (WGS) entry which is preliminary data.</text>
</comment>
<keyword evidence="12" id="KW-0496">Mitochondrion</keyword>
<dbReference type="PROSITE" id="PS00678">
    <property type="entry name" value="WD_REPEATS_1"/>
    <property type="match status" value="1"/>
</dbReference>
<dbReference type="InterPro" id="IPR012674">
    <property type="entry name" value="Calycin"/>
</dbReference>
<evidence type="ECO:0000256" key="10">
    <source>
        <dbReference type="ARBA" id="ARBA00022974"/>
    </source>
</evidence>
<dbReference type="FunFam" id="4.10.410.10:FF:000005">
    <property type="entry name" value="Pancreatic trypsin inhibitor"/>
    <property type="match status" value="1"/>
</dbReference>
<keyword evidence="6" id="KW-0272">Extracellular matrix</keyword>
<evidence type="ECO:0000256" key="11">
    <source>
        <dbReference type="ARBA" id="ARBA00023002"/>
    </source>
</evidence>
<dbReference type="SUPFAM" id="SSF50814">
    <property type="entry name" value="Lipocalins"/>
    <property type="match status" value="1"/>
</dbReference>
<dbReference type="GO" id="GO:0016491">
    <property type="term" value="F:oxidoreductase activity"/>
    <property type="evidence" value="ECO:0007669"/>
    <property type="project" value="UniProtKB-KW"/>
</dbReference>
<keyword evidence="19" id="KW-1185">Reference proteome</keyword>
<dbReference type="GO" id="GO:0004867">
    <property type="term" value="F:serine-type endopeptidase inhibitor activity"/>
    <property type="evidence" value="ECO:0007669"/>
    <property type="project" value="InterPro"/>
</dbReference>
<dbReference type="InterPro" id="IPR002223">
    <property type="entry name" value="Kunitz_BPTI"/>
</dbReference>
<keyword evidence="13" id="KW-1015">Disulfide bond</keyword>
<evidence type="ECO:0000256" key="1">
    <source>
        <dbReference type="ARBA" id="ARBA00004202"/>
    </source>
</evidence>
<dbReference type="PROSITE" id="PS50294">
    <property type="entry name" value="WD_REPEATS_REGION"/>
    <property type="match status" value="1"/>
</dbReference>
<dbReference type="PRINTS" id="PR00759">
    <property type="entry name" value="BASICPTASE"/>
</dbReference>
<dbReference type="SMART" id="SM00320">
    <property type="entry name" value="WD40"/>
    <property type="match status" value="4"/>
</dbReference>
<dbReference type="InterPro" id="IPR000566">
    <property type="entry name" value="Lipocln_cytosolic_FA-bd_dom"/>
</dbReference>
<proteinExistence type="predicted"/>
<evidence type="ECO:0000256" key="15">
    <source>
        <dbReference type="SAM" id="MobiDB-lite"/>
    </source>
</evidence>
<feature type="non-terminal residue" evidence="18">
    <location>
        <position position="727"/>
    </location>
</feature>
<dbReference type="Gene3D" id="2.130.10.10">
    <property type="entry name" value="YVTN repeat-like/Quinoprotein amine dehydrogenase"/>
    <property type="match status" value="1"/>
</dbReference>
<keyword evidence="10" id="KW-0654">Proteoglycan</keyword>
<name>A0A8X8BIE1_POLSE</name>
<dbReference type="GO" id="GO:0005743">
    <property type="term" value="C:mitochondrial inner membrane"/>
    <property type="evidence" value="ECO:0007669"/>
    <property type="project" value="UniProtKB-SubCell"/>
</dbReference>
<evidence type="ECO:0000256" key="8">
    <source>
        <dbReference type="ARBA" id="ARBA00022737"/>
    </source>
</evidence>
<feature type="domain" description="BPTI/Kunitz inhibitor" evidence="17">
    <location>
        <begin position="235"/>
        <end position="285"/>
    </location>
</feature>
<keyword evidence="6" id="KW-0964">Secreted</keyword>
<dbReference type="CDD" id="cd22597">
    <property type="entry name" value="Kunitz_bikunin_2-like"/>
    <property type="match status" value="1"/>
</dbReference>
<dbReference type="PRINTS" id="PR01254">
    <property type="entry name" value="PGNDSYNTHASE"/>
</dbReference>
<dbReference type="InterPro" id="IPR036880">
    <property type="entry name" value="Kunitz_BPTI_sf"/>
</dbReference>
<evidence type="ECO:0000256" key="9">
    <source>
        <dbReference type="ARBA" id="ARBA00022792"/>
    </source>
</evidence>
<keyword evidence="7 14" id="KW-0853">WD repeat</keyword>
<evidence type="ECO:0000256" key="6">
    <source>
        <dbReference type="ARBA" id="ARBA00022530"/>
    </source>
</evidence>
<dbReference type="InterPro" id="IPR015943">
    <property type="entry name" value="WD40/YVTN_repeat-like_dom_sf"/>
</dbReference>
<gene>
    <name evidence="18" type="primary">Wdr31</name>
    <name evidence="18" type="ORF">GTO96_0006673</name>
</gene>
<dbReference type="SMART" id="SM00131">
    <property type="entry name" value="KU"/>
    <property type="match status" value="2"/>
</dbReference>